<sequence>MVCGPDSLQDAARQQKEHQLPLAPLHATLYILHLTTRSISCRASLFFSSSIKRKSSLLSSLLIPPPLRRHPSPFRFPSLLLIATALSFLAIERAPKHRSVHASRQPHRPSLLALSSYASTSWPPSLQPPTPTPRHPSLSKSRNPRNNPAIPSHLTSDTDIHSRGPL</sequence>
<proteinExistence type="predicted"/>
<evidence type="ECO:0000313" key="3">
    <source>
        <dbReference type="Proteomes" id="UP000799640"/>
    </source>
</evidence>
<protein>
    <submittedName>
        <fullName evidence="2">Uncharacterized protein</fullName>
    </submittedName>
</protein>
<dbReference type="EMBL" id="ML996705">
    <property type="protein sequence ID" value="KAF2396817.1"/>
    <property type="molecule type" value="Genomic_DNA"/>
</dbReference>
<feature type="region of interest" description="Disordered" evidence="1">
    <location>
        <begin position="122"/>
        <end position="166"/>
    </location>
</feature>
<feature type="compositionally biased region" description="Basic and acidic residues" evidence="1">
    <location>
        <begin position="156"/>
        <end position="166"/>
    </location>
</feature>
<name>A0A6G1HLV5_9PEZI</name>
<evidence type="ECO:0000313" key="2">
    <source>
        <dbReference type="EMBL" id="KAF2396817.1"/>
    </source>
</evidence>
<gene>
    <name evidence="2" type="ORF">EJ06DRAFT_172986</name>
</gene>
<evidence type="ECO:0000256" key="1">
    <source>
        <dbReference type="SAM" id="MobiDB-lite"/>
    </source>
</evidence>
<reference evidence="2" key="1">
    <citation type="journal article" date="2020" name="Stud. Mycol.">
        <title>101 Dothideomycetes genomes: a test case for predicting lifestyles and emergence of pathogens.</title>
        <authorList>
            <person name="Haridas S."/>
            <person name="Albert R."/>
            <person name="Binder M."/>
            <person name="Bloem J."/>
            <person name="Labutti K."/>
            <person name="Salamov A."/>
            <person name="Andreopoulos B."/>
            <person name="Baker S."/>
            <person name="Barry K."/>
            <person name="Bills G."/>
            <person name="Bluhm B."/>
            <person name="Cannon C."/>
            <person name="Castanera R."/>
            <person name="Culley D."/>
            <person name="Daum C."/>
            <person name="Ezra D."/>
            <person name="Gonzalez J."/>
            <person name="Henrissat B."/>
            <person name="Kuo A."/>
            <person name="Liang C."/>
            <person name="Lipzen A."/>
            <person name="Lutzoni F."/>
            <person name="Magnuson J."/>
            <person name="Mondo S."/>
            <person name="Nolan M."/>
            <person name="Ohm R."/>
            <person name="Pangilinan J."/>
            <person name="Park H.-J."/>
            <person name="Ramirez L."/>
            <person name="Alfaro M."/>
            <person name="Sun H."/>
            <person name="Tritt A."/>
            <person name="Yoshinaga Y."/>
            <person name="Zwiers L.-H."/>
            <person name="Turgeon B."/>
            <person name="Goodwin S."/>
            <person name="Spatafora J."/>
            <person name="Crous P."/>
            <person name="Grigoriev I."/>
        </authorList>
    </citation>
    <scope>NUCLEOTIDE SEQUENCE</scope>
    <source>
        <strain evidence="2">CBS 262.69</strain>
    </source>
</reference>
<accession>A0A6G1HLV5</accession>
<keyword evidence="3" id="KW-1185">Reference proteome</keyword>
<dbReference type="AlphaFoldDB" id="A0A6G1HLV5"/>
<organism evidence="2 3">
    <name type="scientific">Trichodelitschia bisporula</name>
    <dbReference type="NCBI Taxonomy" id="703511"/>
    <lineage>
        <taxon>Eukaryota</taxon>
        <taxon>Fungi</taxon>
        <taxon>Dikarya</taxon>
        <taxon>Ascomycota</taxon>
        <taxon>Pezizomycotina</taxon>
        <taxon>Dothideomycetes</taxon>
        <taxon>Dothideomycetes incertae sedis</taxon>
        <taxon>Phaeotrichales</taxon>
        <taxon>Phaeotrichaceae</taxon>
        <taxon>Trichodelitschia</taxon>
    </lineage>
</organism>
<feature type="compositionally biased region" description="Pro residues" evidence="1">
    <location>
        <begin position="125"/>
        <end position="134"/>
    </location>
</feature>
<dbReference type="Proteomes" id="UP000799640">
    <property type="component" value="Unassembled WGS sequence"/>
</dbReference>